<evidence type="ECO:0000313" key="1">
    <source>
        <dbReference type="EMBL" id="KNZ70304.1"/>
    </source>
</evidence>
<proteinExistence type="predicted"/>
<comment type="caution">
    <text evidence="1">The sequence shown here is derived from an EMBL/GenBank/DDBJ whole genome shotgun (WGS) entry which is preliminary data.</text>
</comment>
<protein>
    <recommendedName>
        <fullName evidence="3">YubB ferredoxin-like domain-containing protein</fullName>
    </recommendedName>
</protein>
<name>A0A0L6W5D1_9FIRM</name>
<gene>
    <name evidence="1" type="ORF">Tfer_0864</name>
</gene>
<dbReference type="AlphaFoldDB" id="A0A0L6W5D1"/>
<sequence length="203" mass="23905">MPNWCDTEVIFSGAEENLRQFYNDFQEALKIIKDGDPGWIGRLFIYKGIEPEQENIWCRGFVQALSFEGSGDNCYVVLVSDDAWAPMWGAYDRFAEMYDLSYVLKAEEPGLEVYINTDSEGRFFPDKYVFEFYGDPGGSYEIGDRKLGAVFEELKEIRYFQNWDEIRRVVKKHGFQGIETLEDFKKLVEQHRDKGVFFYQFEE</sequence>
<dbReference type="EMBL" id="LGTE01000004">
    <property type="protein sequence ID" value="KNZ70304.1"/>
    <property type="molecule type" value="Genomic_DNA"/>
</dbReference>
<reference evidence="2" key="1">
    <citation type="submission" date="2015-07" db="EMBL/GenBank/DDBJ databases">
        <title>Complete Genome of Thermincola ferriacetica strain Z-0001T.</title>
        <authorList>
            <person name="Lusk B."/>
            <person name="Badalamenti J.P."/>
            <person name="Parameswaran P."/>
            <person name="Bond D.R."/>
            <person name="Torres C.I."/>
        </authorList>
    </citation>
    <scope>NUCLEOTIDE SEQUENCE [LARGE SCALE GENOMIC DNA]</scope>
    <source>
        <strain evidence="2">Z-0001</strain>
    </source>
</reference>
<organism evidence="1 2">
    <name type="scientific">Thermincola ferriacetica</name>
    <dbReference type="NCBI Taxonomy" id="281456"/>
    <lineage>
        <taxon>Bacteria</taxon>
        <taxon>Bacillati</taxon>
        <taxon>Bacillota</taxon>
        <taxon>Clostridia</taxon>
        <taxon>Eubacteriales</taxon>
        <taxon>Thermincolaceae</taxon>
        <taxon>Thermincola</taxon>
    </lineage>
</organism>
<dbReference type="RefSeq" id="WP_052217018.1">
    <property type="nucleotide sequence ID" value="NZ_LGTE01000004.1"/>
</dbReference>
<accession>A0A0L6W5D1</accession>
<evidence type="ECO:0008006" key="3">
    <source>
        <dbReference type="Google" id="ProtNLM"/>
    </source>
</evidence>
<keyword evidence="2" id="KW-1185">Reference proteome</keyword>
<evidence type="ECO:0000313" key="2">
    <source>
        <dbReference type="Proteomes" id="UP000037175"/>
    </source>
</evidence>
<dbReference type="Proteomes" id="UP000037175">
    <property type="component" value="Unassembled WGS sequence"/>
</dbReference>